<proteinExistence type="predicted"/>
<evidence type="ECO:0000256" key="1">
    <source>
        <dbReference type="ARBA" id="ARBA00023002"/>
    </source>
</evidence>
<feature type="active site" evidence="3">
    <location>
        <position position="183"/>
    </location>
</feature>
<dbReference type="Gene3D" id="1.10.1040.10">
    <property type="entry name" value="N-(1-d-carboxylethyl)-l-norvaline Dehydrogenase, domain 2"/>
    <property type="match status" value="1"/>
</dbReference>
<dbReference type="InterPro" id="IPR008927">
    <property type="entry name" value="6-PGluconate_DH-like_C_sf"/>
</dbReference>
<dbReference type="Proteomes" id="UP001372338">
    <property type="component" value="Unassembled WGS sequence"/>
</dbReference>
<dbReference type="GO" id="GO:0016616">
    <property type="term" value="F:oxidoreductase activity, acting on the CH-OH group of donors, NAD or NADP as acceptor"/>
    <property type="evidence" value="ECO:0007669"/>
    <property type="project" value="UniProtKB-ARBA"/>
</dbReference>
<evidence type="ECO:0000259" key="4">
    <source>
        <dbReference type="Pfam" id="PF03446"/>
    </source>
</evidence>
<dbReference type="InterPro" id="IPR029154">
    <property type="entry name" value="HIBADH-like_NADP-bd"/>
</dbReference>
<reference evidence="6 7" key="1">
    <citation type="submission" date="2024-01" db="EMBL/GenBank/DDBJ databases">
        <title>The genomes of 5 underutilized Papilionoideae crops provide insights into root nodulation and disease resistanc.</title>
        <authorList>
            <person name="Yuan L."/>
        </authorList>
    </citation>
    <scope>NUCLEOTIDE SEQUENCE [LARGE SCALE GENOMIC DNA]</scope>
    <source>
        <strain evidence="6">ZHUSHIDOU_FW_LH</strain>
        <tissue evidence="6">Leaf</tissue>
    </source>
</reference>
<dbReference type="InterPro" id="IPR015815">
    <property type="entry name" value="HIBADH-related"/>
</dbReference>
<dbReference type="InterPro" id="IPR013328">
    <property type="entry name" value="6PGD_dom2"/>
</dbReference>
<dbReference type="Gene3D" id="3.40.50.720">
    <property type="entry name" value="NAD(P)-binding Rossmann-like Domain"/>
    <property type="match status" value="1"/>
</dbReference>
<dbReference type="Pfam" id="PF14833">
    <property type="entry name" value="NAD_binding_11"/>
    <property type="match status" value="1"/>
</dbReference>
<dbReference type="SUPFAM" id="SSF51735">
    <property type="entry name" value="NAD(P)-binding Rossmann-fold domains"/>
    <property type="match status" value="1"/>
</dbReference>
<dbReference type="GO" id="GO:0050661">
    <property type="term" value="F:NADP binding"/>
    <property type="evidence" value="ECO:0007669"/>
    <property type="project" value="InterPro"/>
</dbReference>
<feature type="domain" description="6-phosphogluconate dehydrogenase NADP-binding" evidence="4">
    <location>
        <begin position="17"/>
        <end position="174"/>
    </location>
</feature>
<dbReference type="PIRSF" id="PIRSF000103">
    <property type="entry name" value="HIBADH"/>
    <property type="match status" value="1"/>
</dbReference>
<dbReference type="PANTHER" id="PTHR43060">
    <property type="entry name" value="3-HYDROXYISOBUTYRATE DEHYDROGENASE-LIKE 1, MITOCHONDRIAL-RELATED"/>
    <property type="match status" value="1"/>
</dbReference>
<dbReference type="SUPFAM" id="SSF48179">
    <property type="entry name" value="6-phosphogluconate dehydrogenase C-terminal domain-like"/>
    <property type="match status" value="1"/>
</dbReference>
<keyword evidence="2" id="KW-0520">NAD</keyword>
<dbReference type="PANTHER" id="PTHR43060:SF13">
    <property type="entry name" value="3-HYDROXYISOBUTYRATE DEHYDROGENASE-LIKE 2, MITOCHONDRIAL-RELATED"/>
    <property type="match status" value="1"/>
</dbReference>
<keyword evidence="7" id="KW-1185">Reference proteome</keyword>
<comment type="caution">
    <text evidence="6">The sequence shown here is derived from an EMBL/GenBank/DDBJ whole genome shotgun (WGS) entry which is preliminary data.</text>
</comment>
<name>A0AAN9E5N4_CROPI</name>
<dbReference type="Pfam" id="PF03446">
    <property type="entry name" value="NAD_binding_2"/>
    <property type="match status" value="1"/>
</dbReference>
<evidence type="ECO:0000313" key="7">
    <source>
        <dbReference type="Proteomes" id="UP001372338"/>
    </source>
</evidence>
<accession>A0AAN9E5N4</accession>
<evidence type="ECO:0000256" key="3">
    <source>
        <dbReference type="PIRSR" id="PIRSR000103-1"/>
    </source>
</evidence>
<protein>
    <recommendedName>
        <fullName evidence="8">6-phosphogluconate dehydrogenase</fullName>
    </recommendedName>
</protein>
<dbReference type="InterPro" id="IPR036291">
    <property type="entry name" value="NAD(P)-bd_dom_sf"/>
</dbReference>
<sequence length="306" mass="32047">MGESSAYPNPITPTRTRIGWIGIGVMGGAMASRLISNGYSLTLYARNPSKLLPFQSSQGPHFATSPKHVAESCDVVFTMLGHPPDVRSVVLEQVVSGLSPDCVTVDMTSSHPDLAKQIFTAARARGCWSVDAPVSGGDVGAKDGNLAIFAGGESAVVEWLKPLFEILGKVTYMGQAGCGQSCKIANQIAISSNLVGLSEGLVFAEQAGVDLKQFLEAIRGGAAGSNALELFGDRMIQRNWGGGFIGYMVKDLGMGLDFGDKGEDDKAVVLPGASLNKQLFSSMVAIGNGMHGPQGLITVIQRINGK</sequence>
<evidence type="ECO:0000313" key="6">
    <source>
        <dbReference type="EMBL" id="KAK7246859.1"/>
    </source>
</evidence>
<gene>
    <name evidence="6" type="ORF">RIF29_41729</name>
</gene>
<dbReference type="AlphaFoldDB" id="A0AAN9E5N4"/>
<feature type="domain" description="3-hydroxyisobutyrate dehydrogenase-like NAD-binding" evidence="5">
    <location>
        <begin position="177"/>
        <end position="297"/>
    </location>
</feature>
<dbReference type="GO" id="GO:0051287">
    <property type="term" value="F:NAD binding"/>
    <property type="evidence" value="ECO:0007669"/>
    <property type="project" value="InterPro"/>
</dbReference>
<dbReference type="EMBL" id="JAYWIO010000008">
    <property type="protein sequence ID" value="KAK7246859.1"/>
    <property type="molecule type" value="Genomic_DNA"/>
</dbReference>
<keyword evidence="1" id="KW-0560">Oxidoreductase</keyword>
<evidence type="ECO:0000256" key="2">
    <source>
        <dbReference type="ARBA" id="ARBA00023027"/>
    </source>
</evidence>
<evidence type="ECO:0000259" key="5">
    <source>
        <dbReference type="Pfam" id="PF14833"/>
    </source>
</evidence>
<organism evidence="6 7">
    <name type="scientific">Crotalaria pallida</name>
    <name type="common">Smooth rattlebox</name>
    <name type="synonym">Crotalaria striata</name>
    <dbReference type="NCBI Taxonomy" id="3830"/>
    <lineage>
        <taxon>Eukaryota</taxon>
        <taxon>Viridiplantae</taxon>
        <taxon>Streptophyta</taxon>
        <taxon>Embryophyta</taxon>
        <taxon>Tracheophyta</taxon>
        <taxon>Spermatophyta</taxon>
        <taxon>Magnoliopsida</taxon>
        <taxon>eudicotyledons</taxon>
        <taxon>Gunneridae</taxon>
        <taxon>Pentapetalae</taxon>
        <taxon>rosids</taxon>
        <taxon>fabids</taxon>
        <taxon>Fabales</taxon>
        <taxon>Fabaceae</taxon>
        <taxon>Papilionoideae</taxon>
        <taxon>50 kb inversion clade</taxon>
        <taxon>genistoids sensu lato</taxon>
        <taxon>core genistoids</taxon>
        <taxon>Crotalarieae</taxon>
        <taxon>Crotalaria</taxon>
    </lineage>
</organism>
<dbReference type="InterPro" id="IPR006115">
    <property type="entry name" value="6PGDH_NADP-bd"/>
</dbReference>
<evidence type="ECO:0008006" key="8">
    <source>
        <dbReference type="Google" id="ProtNLM"/>
    </source>
</evidence>